<keyword evidence="4 10" id="KW-0560">Oxidoreductase</keyword>
<keyword evidence="5" id="KW-0408">Iron</keyword>
<dbReference type="InterPro" id="IPR012798">
    <property type="entry name" value="Cbl_synth_CobG-like"/>
</dbReference>
<keyword evidence="3" id="KW-0479">Metal-binding</keyword>
<evidence type="ECO:0000256" key="5">
    <source>
        <dbReference type="ARBA" id="ARBA00023004"/>
    </source>
</evidence>
<dbReference type="InterPro" id="IPR045854">
    <property type="entry name" value="NO2/SO3_Rdtase_4Fe4S_sf"/>
</dbReference>
<evidence type="ECO:0000259" key="9">
    <source>
        <dbReference type="Pfam" id="PF03460"/>
    </source>
</evidence>
<feature type="region of interest" description="Disordered" evidence="7">
    <location>
        <begin position="449"/>
        <end position="491"/>
    </location>
</feature>
<dbReference type="GO" id="GO:0043818">
    <property type="term" value="F:precorrin-3B synthase activity"/>
    <property type="evidence" value="ECO:0007669"/>
    <property type="project" value="UniProtKB-EC"/>
</dbReference>
<keyword evidence="1" id="KW-0004">4Fe-4S</keyword>
<evidence type="ECO:0000256" key="4">
    <source>
        <dbReference type="ARBA" id="ARBA00023002"/>
    </source>
</evidence>
<dbReference type="InterPro" id="IPR036136">
    <property type="entry name" value="Nit/Sulf_reduc_fer-like_dom_sf"/>
</dbReference>
<dbReference type="PANTHER" id="PTHR32439">
    <property type="entry name" value="FERREDOXIN--NITRITE REDUCTASE, CHLOROPLASTIC"/>
    <property type="match status" value="1"/>
</dbReference>
<dbReference type="EC" id="1.14.13.83" evidence="10"/>
<dbReference type="Gene3D" id="3.30.413.10">
    <property type="entry name" value="Sulfite Reductase Hemoprotein, domain 1"/>
    <property type="match status" value="2"/>
</dbReference>
<dbReference type="InterPro" id="IPR006067">
    <property type="entry name" value="NO2/SO3_Rdtase_4Fe4S_dom"/>
</dbReference>
<dbReference type="EMBL" id="JAPMXC010000001">
    <property type="protein sequence ID" value="MCY0385717.1"/>
    <property type="molecule type" value="Genomic_DNA"/>
</dbReference>
<dbReference type="InterPro" id="IPR051329">
    <property type="entry name" value="NIR_SIR_4Fe-4S"/>
</dbReference>
<keyword evidence="6" id="KW-0411">Iron-sulfur</keyword>
<name>A0ABT3ZH15_9BURK</name>
<organism evidence="10 11">
    <name type="scientific">Robbsia betulipollinis</name>
    <dbReference type="NCBI Taxonomy" id="2981849"/>
    <lineage>
        <taxon>Bacteria</taxon>
        <taxon>Pseudomonadati</taxon>
        <taxon>Pseudomonadota</taxon>
        <taxon>Betaproteobacteria</taxon>
        <taxon>Burkholderiales</taxon>
        <taxon>Burkholderiaceae</taxon>
        <taxon>Robbsia</taxon>
    </lineage>
</organism>
<dbReference type="Gene3D" id="3.90.480.10">
    <property type="entry name" value="Sulfite Reductase Hemoprotein,Domain 2"/>
    <property type="match status" value="1"/>
</dbReference>
<dbReference type="SUPFAM" id="SSF55124">
    <property type="entry name" value="Nitrite/Sulfite reductase N-terminal domain-like"/>
    <property type="match status" value="2"/>
</dbReference>
<dbReference type="NCBIfam" id="TIGR02435">
    <property type="entry name" value="CobG"/>
    <property type="match status" value="1"/>
</dbReference>
<dbReference type="InterPro" id="IPR005117">
    <property type="entry name" value="NiRdtase/SiRdtase_haem-b_fer"/>
</dbReference>
<dbReference type="PANTHER" id="PTHR32439:SF9">
    <property type="entry name" value="BLR3264 PROTEIN"/>
    <property type="match status" value="1"/>
</dbReference>
<evidence type="ECO:0000313" key="11">
    <source>
        <dbReference type="Proteomes" id="UP001082899"/>
    </source>
</evidence>
<dbReference type="Pfam" id="PF01077">
    <property type="entry name" value="NIR_SIR"/>
    <property type="match status" value="1"/>
</dbReference>
<dbReference type="Pfam" id="PF03460">
    <property type="entry name" value="NIR_SIR_ferr"/>
    <property type="match status" value="2"/>
</dbReference>
<evidence type="ECO:0000256" key="2">
    <source>
        <dbReference type="ARBA" id="ARBA00022617"/>
    </source>
</evidence>
<protein>
    <submittedName>
        <fullName evidence="10">Precorrin-3B synthase</fullName>
        <ecNumber evidence="10">1.14.13.83</ecNumber>
    </submittedName>
</protein>
<keyword evidence="2" id="KW-0349">Heme</keyword>
<feature type="domain" description="Nitrite/Sulfite reductase ferredoxin-like" evidence="9">
    <location>
        <begin position="309"/>
        <end position="355"/>
    </location>
</feature>
<sequence>MDAPLSPPSPIPAPPSGCPGMLRIVAARDGGICRVRLPGGALSAAQARAIATASERFGSGVLELTNRSNLQLRGIAPAHYAALPAALRAAGLGAATPGADEVRNVMLSPAAGIDRGALFDTRALGRAVLMRLEQAFAASDAGVPSLSPKFSVQIDGGETLAMADHHHDIWLSALAPAETAQTADLAQTTPISDEPTAWLGIGLAGSPPLRPADAGALAAVSAAQAPALLIALIALFLERRRPGETRMRHLLLRHPAAPLLADAQARAAVTLRRGPAIAAARRPPADATARFGAVPQCATPDDPTAARRHVGAQAPLGRLDPMQLRALAGLAERHGDGTLRLTPWQGVLLPHVDGAAEAVAAVTAGLRDAGLIGSADAPLGALLACAGAPGCAKGHADTKADARRLAAGLPLPVAVHLSGCDRGCAAGHTTPYTLVAVPGERYDLYDARDTAGPTHMPPAGPVERVSGTTVSPPGAGAPGAPGAPGTPARDFGRRVATDLTLDEAGRRIAAAAVSPIAFHSTAHA</sequence>
<evidence type="ECO:0000256" key="7">
    <source>
        <dbReference type="SAM" id="MobiDB-lite"/>
    </source>
</evidence>
<evidence type="ECO:0000313" key="10">
    <source>
        <dbReference type="EMBL" id="MCY0385717.1"/>
    </source>
</evidence>
<feature type="domain" description="Nitrite/Sulfite reductase ferredoxin-like" evidence="9">
    <location>
        <begin position="28"/>
        <end position="89"/>
    </location>
</feature>
<dbReference type="SUPFAM" id="SSF56014">
    <property type="entry name" value="Nitrite and sulphite reductase 4Fe-4S domain-like"/>
    <property type="match status" value="2"/>
</dbReference>
<evidence type="ECO:0000256" key="1">
    <source>
        <dbReference type="ARBA" id="ARBA00022485"/>
    </source>
</evidence>
<feature type="domain" description="Nitrite/sulphite reductase 4Fe-4S" evidence="8">
    <location>
        <begin position="99"/>
        <end position="254"/>
    </location>
</feature>
<feature type="compositionally biased region" description="Low complexity" evidence="7">
    <location>
        <begin position="472"/>
        <end position="488"/>
    </location>
</feature>
<accession>A0ABT3ZH15</accession>
<evidence type="ECO:0000256" key="6">
    <source>
        <dbReference type="ARBA" id="ARBA00023014"/>
    </source>
</evidence>
<proteinExistence type="predicted"/>
<evidence type="ECO:0000256" key="3">
    <source>
        <dbReference type="ARBA" id="ARBA00022723"/>
    </source>
</evidence>
<dbReference type="Proteomes" id="UP001082899">
    <property type="component" value="Unassembled WGS sequence"/>
</dbReference>
<gene>
    <name evidence="10" type="primary">cobG</name>
    <name evidence="10" type="ORF">OVY01_00370</name>
</gene>
<keyword evidence="11" id="KW-1185">Reference proteome</keyword>
<reference evidence="10" key="1">
    <citation type="submission" date="2022-11" db="EMBL/GenBank/DDBJ databases">
        <title>Robbsia betulipollinis sp. nov., isolated from pollen of birch (Betula pendula).</title>
        <authorList>
            <person name="Shi H."/>
            <person name="Ambika Manirajan B."/>
            <person name="Ratering S."/>
            <person name="Geissler-Plaum R."/>
            <person name="Schnell S."/>
        </authorList>
    </citation>
    <scope>NUCLEOTIDE SEQUENCE</scope>
    <source>
        <strain evidence="10">Bb-Pol-6</strain>
    </source>
</reference>
<dbReference type="RefSeq" id="WP_267844840.1">
    <property type="nucleotide sequence ID" value="NZ_JAPMXC010000001.1"/>
</dbReference>
<evidence type="ECO:0000259" key="8">
    <source>
        <dbReference type="Pfam" id="PF01077"/>
    </source>
</evidence>
<comment type="caution">
    <text evidence="10">The sequence shown here is derived from an EMBL/GenBank/DDBJ whole genome shotgun (WGS) entry which is preliminary data.</text>
</comment>